<keyword evidence="2" id="KW-0732">Signal</keyword>
<evidence type="ECO:0000256" key="2">
    <source>
        <dbReference type="SAM" id="SignalP"/>
    </source>
</evidence>
<feature type="chain" id="PRO_5041205871" evidence="2">
    <location>
        <begin position="21"/>
        <end position="402"/>
    </location>
</feature>
<proteinExistence type="predicted"/>
<comment type="caution">
    <text evidence="3">The sequence shown here is derived from an EMBL/GenBank/DDBJ whole genome shotgun (WGS) entry which is preliminary data.</text>
</comment>
<dbReference type="PANTHER" id="PTHR34315">
    <property type="match status" value="1"/>
</dbReference>
<keyword evidence="4" id="KW-1185">Reference proteome</keyword>
<protein>
    <submittedName>
        <fullName evidence="3">Aromatic compound dioxygenase</fullName>
    </submittedName>
</protein>
<dbReference type="InterPro" id="IPR015889">
    <property type="entry name" value="Intradiol_dOase_core"/>
</dbReference>
<feature type="compositionally biased region" description="Low complexity" evidence="1">
    <location>
        <begin position="370"/>
        <end position="391"/>
    </location>
</feature>
<organism evidence="3 4">
    <name type="scientific">Armillaria luteobubalina</name>
    <dbReference type="NCBI Taxonomy" id="153913"/>
    <lineage>
        <taxon>Eukaryota</taxon>
        <taxon>Fungi</taxon>
        <taxon>Dikarya</taxon>
        <taxon>Basidiomycota</taxon>
        <taxon>Agaricomycotina</taxon>
        <taxon>Agaricomycetes</taxon>
        <taxon>Agaricomycetidae</taxon>
        <taxon>Agaricales</taxon>
        <taxon>Marasmiineae</taxon>
        <taxon>Physalacriaceae</taxon>
        <taxon>Armillaria</taxon>
    </lineage>
</organism>
<dbReference type="SUPFAM" id="SSF49482">
    <property type="entry name" value="Aromatic compound dioxygenase"/>
    <property type="match status" value="1"/>
</dbReference>
<keyword evidence="3" id="KW-0223">Dioxygenase</keyword>
<name>A0AA39UXT2_9AGAR</name>
<dbReference type="EMBL" id="JAUEPU010000005">
    <property type="protein sequence ID" value="KAK0502304.1"/>
    <property type="molecule type" value="Genomic_DNA"/>
</dbReference>
<dbReference type="AlphaFoldDB" id="A0AA39UXT2"/>
<dbReference type="Proteomes" id="UP001175228">
    <property type="component" value="Unassembled WGS sequence"/>
</dbReference>
<dbReference type="GO" id="GO:0016702">
    <property type="term" value="F:oxidoreductase activity, acting on single donors with incorporation of molecular oxygen, incorporation of two atoms of oxygen"/>
    <property type="evidence" value="ECO:0007669"/>
    <property type="project" value="InterPro"/>
</dbReference>
<dbReference type="Gene3D" id="2.60.130.10">
    <property type="entry name" value="Aromatic compound dioxygenase"/>
    <property type="match status" value="1"/>
</dbReference>
<feature type="region of interest" description="Disordered" evidence="1">
    <location>
        <begin position="279"/>
        <end position="300"/>
    </location>
</feature>
<accession>A0AA39UXT2</accession>
<keyword evidence="3" id="KW-0560">Oxidoreductase</keyword>
<dbReference type="CDD" id="cd03457">
    <property type="entry name" value="intradiol_dioxygenase_like"/>
    <property type="match status" value="1"/>
</dbReference>
<dbReference type="PANTHER" id="PTHR34315:SF1">
    <property type="entry name" value="INTRADIOL RING-CLEAVAGE DIOXYGENASES DOMAIN-CONTAINING PROTEIN-RELATED"/>
    <property type="match status" value="1"/>
</dbReference>
<dbReference type="GO" id="GO:0008199">
    <property type="term" value="F:ferric iron binding"/>
    <property type="evidence" value="ECO:0007669"/>
    <property type="project" value="InterPro"/>
</dbReference>
<evidence type="ECO:0000256" key="1">
    <source>
        <dbReference type="SAM" id="MobiDB-lite"/>
    </source>
</evidence>
<evidence type="ECO:0000313" key="3">
    <source>
        <dbReference type="EMBL" id="KAK0502304.1"/>
    </source>
</evidence>
<feature type="signal peptide" evidence="2">
    <location>
        <begin position="1"/>
        <end position="20"/>
    </location>
</feature>
<reference evidence="3" key="1">
    <citation type="submission" date="2023-06" db="EMBL/GenBank/DDBJ databases">
        <authorList>
            <consortium name="Lawrence Berkeley National Laboratory"/>
            <person name="Ahrendt S."/>
            <person name="Sahu N."/>
            <person name="Indic B."/>
            <person name="Wong-Bajracharya J."/>
            <person name="Merenyi Z."/>
            <person name="Ke H.-M."/>
            <person name="Monk M."/>
            <person name="Kocsube S."/>
            <person name="Drula E."/>
            <person name="Lipzen A."/>
            <person name="Balint B."/>
            <person name="Henrissat B."/>
            <person name="Andreopoulos B."/>
            <person name="Martin F.M."/>
            <person name="Harder C.B."/>
            <person name="Rigling D."/>
            <person name="Ford K.L."/>
            <person name="Foster G.D."/>
            <person name="Pangilinan J."/>
            <person name="Papanicolaou A."/>
            <person name="Barry K."/>
            <person name="LaButti K."/>
            <person name="Viragh M."/>
            <person name="Koriabine M."/>
            <person name="Yan M."/>
            <person name="Riley R."/>
            <person name="Champramary S."/>
            <person name="Plett K.L."/>
            <person name="Tsai I.J."/>
            <person name="Slot J."/>
            <person name="Sipos G."/>
            <person name="Plett J."/>
            <person name="Nagy L.G."/>
            <person name="Grigoriev I.V."/>
        </authorList>
    </citation>
    <scope>NUCLEOTIDE SEQUENCE</scope>
    <source>
        <strain evidence="3">HWK02</strain>
    </source>
</reference>
<feature type="compositionally biased region" description="Gly residues" evidence="1">
    <location>
        <begin position="358"/>
        <end position="369"/>
    </location>
</feature>
<sequence>MLYLTSLVSVALLIANCVVGHPGQAPPTSVELARRAQLDTATRRSLADCQSHLARRGYTDKSTARRMALAKELREKHGLATLSSGFPYKRALSMDDVVNTSHLSNVTGLNVDSDPFSSSASCVLTPELDEGPNYVQGSYVRSDISEDQAGVLSYMDIELIDVSTCTPIPGVYLDVWHCNSTGVYSGIIAESNGDSSDESNLNKTFLHGIQPTNDEGYAQFKTVFPGHYAGRSTHFHLMVHENGTLFDNGTFSSDRNQHIGQVFFDQDLITAVEATSPYNTSSTSITKNEDDPDLTAAVTPDSGTGVDPILEYVYLGDDLSDGLLLWGTVGVDLTASYDSTPGGYLTEAGVVKNSNSGSGLGSTGAGPDGGNSTTTVTDSGNSTSTGSESSSTTQLLCTCTSI</sequence>
<gene>
    <name evidence="3" type="ORF">EDD18DRAFT_1065416</name>
</gene>
<feature type="region of interest" description="Disordered" evidence="1">
    <location>
        <begin position="356"/>
        <end position="391"/>
    </location>
</feature>
<evidence type="ECO:0000313" key="4">
    <source>
        <dbReference type="Proteomes" id="UP001175228"/>
    </source>
</evidence>